<sequence>MPTGFKVLPLALLGFRGRRSGR</sequence>
<dbReference type="AlphaFoldDB" id="A0A084AXS6"/>
<protein>
    <submittedName>
        <fullName evidence="1">Uncharacterized protein</fullName>
    </submittedName>
</protein>
<gene>
    <name evidence="1" type="ORF">S7711_10256</name>
</gene>
<accession>A0A084AXS6</accession>
<organism evidence="1 2">
    <name type="scientific">Stachybotrys chartarum (strain CBS 109288 / IBT 7711)</name>
    <name type="common">Toxic black mold</name>
    <name type="synonym">Stilbospora chartarum</name>
    <dbReference type="NCBI Taxonomy" id="1280523"/>
    <lineage>
        <taxon>Eukaryota</taxon>
        <taxon>Fungi</taxon>
        <taxon>Dikarya</taxon>
        <taxon>Ascomycota</taxon>
        <taxon>Pezizomycotina</taxon>
        <taxon>Sordariomycetes</taxon>
        <taxon>Hypocreomycetidae</taxon>
        <taxon>Hypocreales</taxon>
        <taxon>Stachybotryaceae</taxon>
        <taxon>Stachybotrys</taxon>
    </lineage>
</organism>
<dbReference type="Proteomes" id="UP000028045">
    <property type="component" value="Unassembled WGS sequence"/>
</dbReference>
<reference evidence="1 2" key="1">
    <citation type="journal article" date="2014" name="BMC Genomics">
        <title>Comparative genome sequencing reveals chemotype-specific gene clusters in the toxigenic black mold Stachybotrys.</title>
        <authorList>
            <person name="Semeiks J."/>
            <person name="Borek D."/>
            <person name="Otwinowski Z."/>
            <person name="Grishin N.V."/>
        </authorList>
    </citation>
    <scope>NUCLEOTIDE SEQUENCE [LARGE SCALE GENOMIC DNA]</scope>
    <source>
        <strain evidence="2">CBS 109288 / IBT 7711</strain>
    </source>
</reference>
<dbReference type="HOGENOM" id="CLU_3425147_0_0_1"/>
<evidence type="ECO:0000313" key="2">
    <source>
        <dbReference type="Proteomes" id="UP000028045"/>
    </source>
</evidence>
<evidence type="ECO:0000313" key="1">
    <source>
        <dbReference type="EMBL" id="KEY70105.1"/>
    </source>
</evidence>
<dbReference type="EMBL" id="KL648466">
    <property type="protein sequence ID" value="KEY70105.1"/>
    <property type="molecule type" value="Genomic_DNA"/>
</dbReference>
<keyword evidence="2" id="KW-1185">Reference proteome</keyword>
<name>A0A084AXS6_STACB</name>
<proteinExistence type="predicted"/>